<sequence>MRLNEVENMKVLIIIPAYNEEESIEKVINNLKQNYSQYDYVIINDGSHDHTSEICHKNKYKIIDLPVNLGLTGAFQTGLKYAYKKGYDYAIQFDADGQHLPEYIPAMVDKIEEGYDMVIGSRFVEKPKPRSLRMLGSRVISTAIKITTGVHIADPTSGMRLFNKTLIREFAENINYEPEPDTVSFLIKQGVKVAEVQVEMKEREAGESYLNLSRSIVYMTKMFVSIIILQNFRNRKK</sequence>
<keyword evidence="2" id="KW-0808">Transferase</keyword>
<dbReference type="InterPro" id="IPR001173">
    <property type="entry name" value="Glyco_trans_2-like"/>
</dbReference>
<reference evidence="2 3" key="2">
    <citation type="submission" date="2007-04" db="EMBL/GenBank/DDBJ databases">
        <title>Draft genome sequence of Ruminococcus obeum (ATCC 29174).</title>
        <authorList>
            <person name="Sudarsanam P."/>
            <person name="Ley R."/>
            <person name="Guruge J."/>
            <person name="Turnbaugh P.J."/>
            <person name="Mahowald M."/>
            <person name="Liep D."/>
            <person name="Gordon J."/>
        </authorList>
    </citation>
    <scope>NUCLEOTIDE SEQUENCE [LARGE SCALE GENOMIC DNA]</scope>
    <source>
        <strain evidence="2 3">ATCC 29174</strain>
    </source>
</reference>
<comment type="caution">
    <text evidence="2">The sequence shown here is derived from an EMBL/GenBank/DDBJ whole genome shotgun (WGS) entry which is preliminary data.</text>
</comment>
<proteinExistence type="predicted"/>
<evidence type="ECO:0000313" key="2">
    <source>
        <dbReference type="EMBL" id="EDM86651.1"/>
    </source>
</evidence>
<dbReference type="eggNOG" id="COG1216">
    <property type="taxonomic scope" value="Bacteria"/>
</dbReference>
<dbReference type="CAZy" id="GT2">
    <property type="family name" value="Glycosyltransferase Family 2"/>
</dbReference>
<dbReference type="CDD" id="cd04179">
    <property type="entry name" value="DPM_DPG-synthase_like"/>
    <property type="match status" value="1"/>
</dbReference>
<protein>
    <submittedName>
        <fullName evidence="2">Glycosyltransferase, group 2 family protein</fullName>
        <ecNumber evidence="2">2.4.-.-</ecNumber>
    </submittedName>
</protein>
<organism evidence="2 3">
    <name type="scientific">Blautia obeum ATCC 29174</name>
    <dbReference type="NCBI Taxonomy" id="411459"/>
    <lineage>
        <taxon>Bacteria</taxon>
        <taxon>Bacillati</taxon>
        <taxon>Bacillota</taxon>
        <taxon>Clostridia</taxon>
        <taxon>Lachnospirales</taxon>
        <taxon>Lachnospiraceae</taxon>
        <taxon>Blautia</taxon>
    </lineage>
</organism>
<dbReference type="GO" id="GO:0016757">
    <property type="term" value="F:glycosyltransferase activity"/>
    <property type="evidence" value="ECO:0007669"/>
    <property type="project" value="UniProtKB-KW"/>
</dbReference>
<dbReference type="Pfam" id="PF00535">
    <property type="entry name" value="Glycos_transf_2"/>
    <property type="match status" value="1"/>
</dbReference>
<dbReference type="HOGENOM" id="CLU_033536_7_4_9"/>
<dbReference type="AlphaFoldDB" id="A5ZUW6"/>
<evidence type="ECO:0000259" key="1">
    <source>
        <dbReference type="Pfam" id="PF00535"/>
    </source>
</evidence>
<keyword evidence="2" id="KW-0328">Glycosyltransferase</keyword>
<dbReference type="Proteomes" id="UP000006002">
    <property type="component" value="Unassembled WGS sequence"/>
</dbReference>
<name>A5ZUW6_9FIRM</name>
<feature type="domain" description="Glycosyltransferase 2-like" evidence="1">
    <location>
        <begin position="13"/>
        <end position="169"/>
    </location>
</feature>
<dbReference type="EMBL" id="AAVO02000013">
    <property type="protein sequence ID" value="EDM86651.1"/>
    <property type="molecule type" value="Genomic_DNA"/>
</dbReference>
<dbReference type="EC" id="2.4.-.-" evidence="2"/>
<reference evidence="2 3" key="1">
    <citation type="submission" date="2007-03" db="EMBL/GenBank/DDBJ databases">
        <authorList>
            <person name="Fulton L."/>
            <person name="Clifton S."/>
            <person name="Fulton B."/>
            <person name="Xu J."/>
            <person name="Minx P."/>
            <person name="Pepin K.H."/>
            <person name="Johnson M."/>
            <person name="Thiruvilangam P."/>
            <person name="Bhonagiri V."/>
            <person name="Nash W.E."/>
            <person name="Mardis E.R."/>
            <person name="Wilson R.K."/>
        </authorList>
    </citation>
    <scope>NUCLEOTIDE SEQUENCE [LARGE SCALE GENOMIC DNA]</scope>
    <source>
        <strain evidence="2 3">ATCC 29174</strain>
    </source>
</reference>
<dbReference type="InterPro" id="IPR029044">
    <property type="entry name" value="Nucleotide-diphossugar_trans"/>
</dbReference>
<dbReference type="Gene3D" id="3.90.550.10">
    <property type="entry name" value="Spore Coat Polysaccharide Biosynthesis Protein SpsA, Chain A"/>
    <property type="match status" value="1"/>
</dbReference>
<accession>A5ZUW6</accession>
<dbReference type="SUPFAM" id="SSF53448">
    <property type="entry name" value="Nucleotide-diphospho-sugar transferases"/>
    <property type="match status" value="1"/>
</dbReference>
<dbReference type="PANTHER" id="PTHR48090">
    <property type="entry name" value="UNDECAPRENYL-PHOSPHATE 4-DEOXY-4-FORMAMIDO-L-ARABINOSE TRANSFERASE-RELATED"/>
    <property type="match status" value="1"/>
</dbReference>
<dbReference type="InterPro" id="IPR050256">
    <property type="entry name" value="Glycosyltransferase_2"/>
</dbReference>
<evidence type="ECO:0000313" key="3">
    <source>
        <dbReference type="Proteomes" id="UP000006002"/>
    </source>
</evidence>
<gene>
    <name evidence="2" type="ORF">RUMOBE_02801</name>
</gene>